<dbReference type="Proteomes" id="UP000076738">
    <property type="component" value="Unassembled WGS sequence"/>
</dbReference>
<evidence type="ECO:0000256" key="1">
    <source>
        <dbReference type="SAM" id="MobiDB-lite"/>
    </source>
</evidence>
<evidence type="ECO:0000313" key="2">
    <source>
        <dbReference type="EMBL" id="KZO99463.1"/>
    </source>
</evidence>
<evidence type="ECO:0000313" key="3">
    <source>
        <dbReference type="Proteomes" id="UP000076738"/>
    </source>
</evidence>
<protein>
    <submittedName>
        <fullName evidence="2">Uncharacterized protein</fullName>
    </submittedName>
</protein>
<proteinExistence type="predicted"/>
<accession>A0A167Q6K3</accession>
<feature type="region of interest" description="Disordered" evidence="1">
    <location>
        <begin position="71"/>
        <end position="92"/>
    </location>
</feature>
<name>A0A167Q6K3_CALVF</name>
<reference evidence="2 3" key="1">
    <citation type="journal article" date="2016" name="Mol. Biol. Evol.">
        <title>Comparative Genomics of Early-Diverging Mushroom-Forming Fungi Provides Insights into the Origins of Lignocellulose Decay Capabilities.</title>
        <authorList>
            <person name="Nagy L.G."/>
            <person name="Riley R."/>
            <person name="Tritt A."/>
            <person name="Adam C."/>
            <person name="Daum C."/>
            <person name="Floudas D."/>
            <person name="Sun H."/>
            <person name="Yadav J.S."/>
            <person name="Pangilinan J."/>
            <person name="Larsson K.H."/>
            <person name="Matsuura K."/>
            <person name="Barry K."/>
            <person name="Labutti K."/>
            <person name="Kuo R."/>
            <person name="Ohm R.A."/>
            <person name="Bhattacharya S.S."/>
            <person name="Shirouzu T."/>
            <person name="Yoshinaga Y."/>
            <person name="Martin F.M."/>
            <person name="Grigoriev I.V."/>
            <person name="Hibbett D.S."/>
        </authorList>
    </citation>
    <scope>NUCLEOTIDE SEQUENCE [LARGE SCALE GENOMIC DNA]</scope>
    <source>
        <strain evidence="2 3">TUFC12733</strain>
    </source>
</reference>
<gene>
    <name evidence="2" type="ORF">CALVIDRAFT_382748</name>
</gene>
<sequence length="214" mass="23361">MGYPLLSDISYQSFASRTSARFRSQVFIPAFRFFQFSDSASVSARHRQRNTIPRLSATKFPGPRYRSSQFQFSSGNDSRLLQPASQPFPSSRSLPLVPATPLLPSRVKPLPRTGPVGPRCGSQKVPLEERHATPLQSNFCTWPLCPSKRCSVIPSCDLDPLPLLLHRSAFCFLSVWGRRAWPGRALGRGCCSFGAGGLAAGNRSRGTSSQCGGA</sequence>
<organism evidence="2 3">
    <name type="scientific">Calocera viscosa (strain TUFC12733)</name>
    <dbReference type="NCBI Taxonomy" id="1330018"/>
    <lineage>
        <taxon>Eukaryota</taxon>
        <taxon>Fungi</taxon>
        <taxon>Dikarya</taxon>
        <taxon>Basidiomycota</taxon>
        <taxon>Agaricomycotina</taxon>
        <taxon>Dacrymycetes</taxon>
        <taxon>Dacrymycetales</taxon>
        <taxon>Dacrymycetaceae</taxon>
        <taxon>Calocera</taxon>
    </lineage>
</organism>
<keyword evidence="3" id="KW-1185">Reference proteome</keyword>
<dbReference type="AlphaFoldDB" id="A0A167Q6K3"/>
<dbReference type="EMBL" id="KV417272">
    <property type="protein sequence ID" value="KZO99463.1"/>
    <property type="molecule type" value="Genomic_DNA"/>
</dbReference>